<dbReference type="PANTHER" id="PTHR34709:SF80">
    <property type="entry name" value="F-BOX DOMAIN-CONTAINING PROTEIN"/>
    <property type="match status" value="1"/>
</dbReference>
<name>A0AAV5DYU9_ELECO</name>
<reference evidence="2" key="2">
    <citation type="submission" date="2021-12" db="EMBL/GenBank/DDBJ databases">
        <title>Resequencing data analysis of finger millet.</title>
        <authorList>
            <person name="Hatakeyama M."/>
            <person name="Aluri S."/>
            <person name="Balachadran M.T."/>
            <person name="Sivarajan S.R."/>
            <person name="Poveda L."/>
            <person name="Shimizu-Inatsugi R."/>
            <person name="Schlapbach R."/>
            <person name="Sreeman S.M."/>
            <person name="Shimizu K.K."/>
        </authorList>
    </citation>
    <scope>NUCLEOTIDE SEQUENCE</scope>
</reference>
<gene>
    <name evidence="2" type="primary">gb02362</name>
    <name evidence="2" type="ORF">PR202_gb02362</name>
</gene>
<dbReference type="InterPro" id="IPR032675">
    <property type="entry name" value="LRR_dom_sf"/>
</dbReference>
<sequence length="669" mass="77201">MLERLSVSGCYFDLTDLISRCPRLRVLRVDHISGYPDYFEVRVHSNTLRELHVDRLEMHINIKAPLLERLSLSFSGSYMYFHPSDFPCLRSLCLHGWTHPRPNVDLRIRSTMIEKIVLHGMEIISNIYVDAPSLKILTLEHVDVRSPICIVAPMLKMFTLRLEKGSNAKMSLSAPALGNLLWDCVLFGPWMWFFEELSLWMEEGVYMLSLHIRLEHSGPAPTNIQENLPNVSVLKLLLYTNRHAYGTTVSRILEIFSKIQRLHLNIKRKLFQRYDGICQPKCSCGQLSWRDKNISLIALEAVEIENFEGKCFEVDLLKLLFRCAPLMKQVTLKACPDMLPSVRACKEISDLFKSHPSVKFNVYDSCGDRYCKQACVASLLRTAASLGPLEFIFKARASYISVQVPNFHRAESITLEVLERNQLELDTAGDFPMLERLSVSGCYFDLTDLISRCPRLRVLRVDHISGYPDYFEVRVHSNTLRELHVDRLEMHINIKAPLLERLSLSFSGSYMYFHPSDFPCLRSLCLHGWTHPRPNVDLRIRSTMIEKIVLHGMEIISNIYVDAPSLKILTLEHVDVRSPICIVAPMLKMFTLRLEKGSNAKMSLSAPALGNLLWDCVLFGPWMWFFEELSLWMEEGVYMLSLHIRLEVRLRTLDQLQQTSKRTFPTFLS</sequence>
<evidence type="ECO:0000313" key="2">
    <source>
        <dbReference type="EMBL" id="GJN15446.1"/>
    </source>
</evidence>
<keyword evidence="3" id="KW-1185">Reference proteome</keyword>
<evidence type="ECO:0000313" key="3">
    <source>
        <dbReference type="Proteomes" id="UP001054889"/>
    </source>
</evidence>
<organism evidence="2 3">
    <name type="scientific">Eleusine coracana subsp. coracana</name>
    <dbReference type="NCBI Taxonomy" id="191504"/>
    <lineage>
        <taxon>Eukaryota</taxon>
        <taxon>Viridiplantae</taxon>
        <taxon>Streptophyta</taxon>
        <taxon>Embryophyta</taxon>
        <taxon>Tracheophyta</taxon>
        <taxon>Spermatophyta</taxon>
        <taxon>Magnoliopsida</taxon>
        <taxon>Liliopsida</taxon>
        <taxon>Poales</taxon>
        <taxon>Poaceae</taxon>
        <taxon>PACMAD clade</taxon>
        <taxon>Chloridoideae</taxon>
        <taxon>Cynodonteae</taxon>
        <taxon>Eleusininae</taxon>
        <taxon>Eleusine</taxon>
    </lineage>
</organism>
<dbReference type="PANTHER" id="PTHR34709">
    <property type="entry name" value="OS10G0396666 PROTEIN"/>
    <property type="match status" value="1"/>
</dbReference>
<reference evidence="2" key="1">
    <citation type="journal article" date="2018" name="DNA Res.">
        <title>Multiple hybrid de novo genome assembly of finger millet, an orphan allotetraploid crop.</title>
        <authorList>
            <person name="Hatakeyama M."/>
            <person name="Aluri S."/>
            <person name="Balachadran M.T."/>
            <person name="Sivarajan S.R."/>
            <person name="Patrignani A."/>
            <person name="Gruter S."/>
            <person name="Poveda L."/>
            <person name="Shimizu-Inatsugi R."/>
            <person name="Baeten J."/>
            <person name="Francoijs K.J."/>
            <person name="Nataraja K.N."/>
            <person name="Reddy Y.A.N."/>
            <person name="Phadnis S."/>
            <person name="Ravikumar R.L."/>
            <person name="Schlapbach R."/>
            <person name="Sreeman S.M."/>
            <person name="Shimizu K.K."/>
        </authorList>
    </citation>
    <scope>NUCLEOTIDE SEQUENCE</scope>
</reference>
<dbReference type="AlphaFoldDB" id="A0AAV5DYU9"/>
<dbReference type="Pfam" id="PF24758">
    <property type="entry name" value="LRR_At5g56370"/>
    <property type="match status" value="2"/>
</dbReference>
<dbReference type="Gene3D" id="3.80.10.10">
    <property type="entry name" value="Ribonuclease Inhibitor"/>
    <property type="match status" value="1"/>
</dbReference>
<proteinExistence type="predicted"/>
<dbReference type="EMBL" id="BQKI01000072">
    <property type="protein sequence ID" value="GJN15446.1"/>
    <property type="molecule type" value="Genomic_DNA"/>
</dbReference>
<dbReference type="SUPFAM" id="SSF52047">
    <property type="entry name" value="RNI-like"/>
    <property type="match status" value="2"/>
</dbReference>
<dbReference type="InterPro" id="IPR055411">
    <property type="entry name" value="LRR_FXL15/At3g58940/PEG3-like"/>
</dbReference>
<dbReference type="Proteomes" id="UP001054889">
    <property type="component" value="Unassembled WGS sequence"/>
</dbReference>
<protein>
    <recommendedName>
        <fullName evidence="1">F-box/LRR-repeat protein 15/At3g58940/PEG3-like LRR domain-containing protein</fullName>
    </recommendedName>
</protein>
<feature type="domain" description="F-box/LRR-repeat protein 15/At3g58940/PEG3-like LRR" evidence="1">
    <location>
        <begin position="407"/>
        <end position="590"/>
    </location>
</feature>
<comment type="caution">
    <text evidence="2">The sequence shown here is derived from an EMBL/GenBank/DDBJ whole genome shotgun (WGS) entry which is preliminary data.</text>
</comment>
<evidence type="ECO:0000259" key="1">
    <source>
        <dbReference type="Pfam" id="PF24758"/>
    </source>
</evidence>
<dbReference type="InterPro" id="IPR055312">
    <property type="entry name" value="FBL15-like"/>
</dbReference>
<accession>A0AAV5DYU9</accession>
<feature type="domain" description="F-box/LRR-repeat protein 15/At3g58940/PEG3-like LRR" evidence="1">
    <location>
        <begin position="13"/>
        <end position="158"/>
    </location>
</feature>